<dbReference type="InterPro" id="IPR046756">
    <property type="entry name" value="VAS1/VOA1_TM"/>
</dbReference>
<dbReference type="KEGG" id="goe:100905481"/>
<dbReference type="PANTHER" id="PTHR12471">
    <property type="entry name" value="VACUOLAR ATP SYNTHASE SUBUNIT S1"/>
    <property type="match status" value="1"/>
</dbReference>
<evidence type="ECO:0000256" key="7">
    <source>
        <dbReference type="SAM" id="SignalP"/>
    </source>
</evidence>
<comment type="subcellular location">
    <subcellularLocation>
        <location evidence="1">Membrane</location>
        <topology evidence="1">Single-pass membrane protein</topology>
    </subcellularLocation>
</comment>
<gene>
    <name evidence="10" type="primary">LOC100905481</name>
</gene>
<dbReference type="GO" id="GO:0030641">
    <property type="term" value="P:regulation of cellular pH"/>
    <property type="evidence" value="ECO:0007669"/>
    <property type="project" value="TreeGrafter"/>
</dbReference>
<keyword evidence="3 6" id="KW-0812">Transmembrane</keyword>
<evidence type="ECO:0000259" key="8">
    <source>
        <dbReference type="Pfam" id="PF20520"/>
    </source>
</evidence>
<keyword evidence="4 6" id="KW-1133">Transmembrane helix</keyword>
<proteinExistence type="inferred from homology"/>
<dbReference type="CTD" id="35944"/>
<dbReference type="Proteomes" id="UP000694867">
    <property type="component" value="Unplaced"/>
</dbReference>
<dbReference type="GeneID" id="100905481"/>
<evidence type="ECO:0000256" key="2">
    <source>
        <dbReference type="ARBA" id="ARBA00009037"/>
    </source>
</evidence>
<evidence type="ECO:0000256" key="3">
    <source>
        <dbReference type="ARBA" id="ARBA00022692"/>
    </source>
</evidence>
<protein>
    <submittedName>
        <fullName evidence="10">Uncharacterized protein LOC100905481</fullName>
    </submittedName>
</protein>
<dbReference type="InterPro" id="IPR008388">
    <property type="entry name" value="Ac45_acc_su"/>
</dbReference>
<reference evidence="10" key="1">
    <citation type="submission" date="2025-08" db="UniProtKB">
        <authorList>
            <consortium name="RefSeq"/>
        </authorList>
    </citation>
    <scope>IDENTIFICATION</scope>
</reference>
<keyword evidence="7" id="KW-0732">Signal</keyword>
<keyword evidence="5 6" id="KW-0472">Membrane</keyword>
<feature type="transmembrane region" description="Helical" evidence="6">
    <location>
        <begin position="292"/>
        <end position="315"/>
    </location>
</feature>
<feature type="signal peptide" evidence="7">
    <location>
        <begin position="1"/>
        <end position="16"/>
    </location>
</feature>
<accession>A0AAJ6QT79</accession>
<evidence type="ECO:0000313" key="9">
    <source>
        <dbReference type="Proteomes" id="UP000694867"/>
    </source>
</evidence>
<comment type="similarity">
    <text evidence="2">Belongs to the vacuolar ATPase subunit S1 family.</text>
</comment>
<feature type="domain" description="V-type proton ATPase subunit S1/VOA1 transmembrane" evidence="8">
    <location>
        <begin position="287"/>
        <end position="325"/>
    </location>
</feature>
<keyword evidence="9" id="KW-1185">Reference proteome</keyword>
<feature type="chain" id="PRO_5042558302" evidence="7">
    <location>
        <begin position="17"/>
        <end position="337"/>
    </location>
</feature>
<evidence type="ECO:0000313" key="10">
    <source>
        <dbReference type="RefSeq" id="XP_003743189.1"/>
    </source>
</evidence>
<sequence>MKILLLVASVVAVSYGHSPVLLWPAEEFKIPETHSVLDMMDVEDFQKLFEGKKIVVFHKRTFNLEEVSYPKKPLTYLRNVDAIALQGVKSIHRFVGGLTSSDNLKFVRLSDGDVDEQQEEIEKAMKANPGFAAVLVGSGSHRSRRQAESDTFACRTDNDAICMAYVGAIKIKAEKETEGKCSIICNENDTIVTIEGEATAIKLSVSVDANKDGYSLNVDNKAYRVDSDTTWAPMDFSYSCGSLVLAPKPRKKGPIITLKKFQVYPRSVKDKDGKPTGIFPDSYDCATWFTPALWMGTSVALFYIFLLFGAVIFLLDVKTNDRFDDPKGKTITVNVAE</sequence>
<dbReference type="GO" id="GO:0001671">
    <property type="term" value="F:ATPase activator activity"/>
    <property type="evidence" value="ECO:0007669"/>
    <property type="project" value="TreeGrafter"/>
</dbReference>
<evidence type="ECO:0000256" key="4">
    <source>
        <dbReference type="ARBA" id="ARBA00022989"/>
    </source>
</evidence>
<dbReference type="RefSeq" id="XP_003743189.1">
    <property type="nucleotide sequence ID" value="XM_003743141.2"/>
</dbReference>
<evidence type="ECO:0000256" key="6">
    <source>
        <dbReference type="SAM" id="Phobius"/>
    </source>
</evidence>
<organism evidence="9 10">
    <name type="scientific">Galendromus occidentalis</name>
    <name type="common">western predatory mite</name>
    <dbReference type="NCBI Taxonomy" id="34638"/>
    <lineage>
        <taxon>Eukaryota</taxon>
        <taxon>Metazoa</taxon>
        <taxon>Ecdysozoa</taxon>
        <taxon>Arthropoda</taxon>
        <taxon>Chelicerata</taxon>
        <taxon>Arachnida</taxon>
        <taxon>Acari</taxon>
        <taxon>Parasitiformes</taxon>
        <taxon>Mesostigmata</taxon>
        <taxon>Gamasina</taxon>
        <taxon>Phytoseioidea</taxon>
        <taxon>Phytoseiidae</taxon>
        <taxon>Typhlodrominae</taxon>
        <taxon>Galendromus</taxon>
    </lineage>
</organism>
<dbReference type="AlphaFoldDB" id="A0AAJ6QT79"/>
<dbReference type="PANTHER" id="PTHR12471:SF7">
    <property type="entry name" value="V-TYPE PROTON ATPASE SUBUNIT S1"/>
    <property type="match status" value="1"/>
</dbReference>
<dbReference type="Pfam" id="PF20520">
    <property type="entry name" value="Ac45-VOA1_TM"/>
    <property type="match status" value="1"/>
</dbReference>
<evidence type="ECO:0000256" key="1">
    <source>
        <dbReference type="ARBA" id="ARBA00004167"/>
    </source>
</evidence>
<name>A0AAJ6QT79_9ACAR</name>
<dbReference type="GO" id="GO:0033176">
    <property type="term" value="C:proton-transporting V-type ATPase complex"/>
    <property type="evidence" value="ECO:0007669"/>
    <property type="project" value="TreeGrafter"/>
</dbReference>
<evidence type="ECO:0000256" key="5">
    <source>
        <dbReference type="ARBA" id="ARBA00023136"/>
    </source>
</evidence>